<proteinExistence type="predicted"/>
<name>A0A9D5UFQ0_9CELL</name>
<evidence type="ECO:0008006" key="3">
    <source>
        <dbReference type="Google" id="ProtNLM"/>
    </source>
</evidence>
<keyword evidence="2" id="KW-1185">Reference proteome</keyword>
<organism evidence="1 2">
    <name type="scientific">Oerskovia douganii</name>
    <dbReference type="NCBI Taxonomy" id="2762210"/>
    <lineage>
        <taxon>Bacteria</taxon>
        <taxon>Bacillati</taxon>
        <taxon>Actinomycetota</taxon>
        <taxon>Actinomycetes</taxon>
        <taxon>Micrococcales</taxon>
        <taxon>Cellulomonadaceae</taxon>
        <taxon>Oerskovia</taxon>
    </lineage>
</organism>
<dbReference type="EMBL" id="JACSPN010000006">
    <property type="protein sequence ID" value="MBE7700052.1"/>
    <property type="molecule type" value="Genomic_DNA"/>
</dbReference>
<accession>A0A9D5UFQ0</accession>
<reference evidence="1 2" key="1">
    <citation type="submission" date="2020-08" db="EMBL/GenBank/DDBJ databases">
        <title>A Genomic Blueprint of the Chicken Gut Microbiome.</title>
        <authorList>
            <person name="Gilroy R."/>
            <person name="Ravi A."/>
            <person name="Getino M."/>
            <person name="Pursley I."/>
            <person name="Horton D.L."/>
            <person name="Alikhan N.-F."/>
            <person name="Baker D."/>
            <person name="Gharbi K."/>
            <person name="Hall N."/>
            <person name="Watson M."/>
            <person name="Adriaenssens E.M."/>
            <person name="Foster-Nyarko E."/>
            <person name="Jarju S."/>
            <person name="Secka A."/>
            <person name="Antonio M."/>
            <person name="Oren A."/>
            <person name="Chaudhuri R."/>
            <person name="La Ragione R.M."/>
            <person name="Hildebrand F."/>
            <person name="Pallen M.J."/>
        </authorList>
    </citation>
    <scope>NUCLEOTIDE SEQUENCE [LARGE SCALE GENOMIC DNA]</scope>
    <source>
        <strain evidence="1 2">Sa1BUA8</strain>
    </source>
</reference>
<evidence type="ECO:0000313" key="2">
    <source>
        <dbReference type="Proteomes" id="UP000822993"/>
    </source>
</evidence>
<evidence type="ECO:0000313" key="1">
    <source>
        <dbReference type="EMBL" id="MBE7700052.1"/>
    </source>
</evidence>
<comment type="caution">
    <text evidence="1">The sequence shown here is derived from an EMBL/GenBank/DDBJ whole genome shotgun (WGS) entry which is preliminary data.</text>
</comment>
<dbReference type="Proteomes" id="UP000822993">
    <property type="component" value="Unassembled WGS sequence"/>
</dbReference>
<gene>
    <name evidence="1" type="ORF">H9623_06995</name>
</gene>
<sequence>MTTYQYGYILLRERLGQATLEDDWRVEDARNRIPRSVRESAPLVEILSRFGEQGWQVAAAPAPRVSVDEHGDTLTQYFLVKETRDAA</sequence>
<protein>
    <recommendedName>
        <fullName evidence="3">DUF4177 domain-containing protein</fullName>
    </recommendedName>
</protein>
<dbReference type="AlphaFoldDB" id="A0A9D5UFQ0"/>
<dbReference type="RefSeq" id="WP_193719332.1">
    <property type="nucleotide sequence ID" value="NZ_JACSPN010000006.1"/>
</dbReference>